<proteinExistence type="predicted"/>
<name>A0AAV6TH36_9ARAC</name>
<protein>
    <recommendedName>
        <fullName evidence="3">EGF-like domain-containing protein</fullName>
    </recommendedName>
</protein>
<reference evidence="1 2" key="1">
    <citation type="journal article" date="2022" name="Nat. Ecol. Evol.">
        <title>A masculinizing supergene underlies an exaggerated male reproductive morph in a spider.</title>
        <authorList>
            <person name="Hendrickx F."/>
            <person name="De Corte Z."/>
            <person name="Sonet G."/>
            <person name="Van Belleghem S.M."/>
            <person name="Kostlbacher S."/>
            <person name="Vangestel C."/>
        </authorList>
    </citation>
    <scope>NUCLEOTIDE SEQUENCE [LARGE SCALE GENOMIC DNA]</scope>
    <source>
        <strain evidence="1">W744_W776</strain>
    </source>
</reference>
<sequence length="137" mass="15161">MSLRRRFNVYVCPWSQACDCLSGHEFDSTKGICRVCDCGTNGTCSFDDKDQQVCKCNKQNEMKNGKCEFCYCGGKGKCSFNGGNRVCSCDEGYAEDKDTTGECKACDCGTSGTCSFDDKGQQVCKCNKQNEVKKRKM</sequence>
<comment type="caution">
    <text evidence="1">The sequence shown here is derived from an EMBL/GenBank/DDBJ whole genome shotgun (WGS) entry which is preliminary data.</text>
</comment>
<evidence type="ECO:0000313" key="2">
    <source>
        <dbReference type="Proteomes" id="UP000827092"/>
    </source>
</evidence>
<evidence type="ECO:0000313" key="1">
    <source>
        <dbReference type="EMBL" id="KAG8170992.1"/>
    </source>
</evidence>
<organism evidence="1 2">
    <name type="scientific">Oedothorax gibbosus</name>
    <dbReference type="NCBI Taxonomy" id="931172"/>
    <lineage>
        <taxon>Eukaryota</taxon>
        <taxon>Metazoa</taxon>
        <taxon>Ecdysozoa</taxon>
        <taxon>Arthropoda</taxon>
        <taxon>Chelicerata</taxon>
        <taxon>Arachnida</taxon>
        <taxon>Araneae</taxon>
        <taxon>Araneomorphae</taxon>
        <taxon>Entelegynae</taxon>
        <taxon>Araneoidea</taxon>
        <taxon>Linyphiidae</taxon>
        <taxon>Erigoninae</taxon>
        <taxon>Oedothorax</taxon>
    </lineage>
</organism>
<gene>
    <name evidence="1" type="ORF">JTE90_022907</name>
</gene>
<keyword evidence="2" id="KW-1185">Reference proteome</keyword>
<dbReference type="EMBL" id="JAFNEN010004593">
    <property type="protein sequence ID" value="KAG8170992.1"/>
    <property type="molecule type" value="Genomic_DNA"/>
</dbReference>
<dbReference type="AlphaFoldDB" id="A0AAV6TH36"/>
<accession>A0AAV6TH36</accession>
<dbReference type="PROSITE" id="PS51257">
    <property type="entry name" value="PROKAR_LIPOPROTEIN"/>
    <property type="match status" value="1"/>
</dbReference>
<dbReference type="Proteomes" id="UP000827092">
    <property type="component" value="Unassembled WGS sequence"/>
</dbReference>
<evidence type="ECO:0008006" key="3">
    <source>
        <dbReference type="Google" id="ProtNLM"/>
    </source>
</evidence>